<dbReference type="SUPFAM" id="SSF49329">
    <property type="entry name" value="Cu,Zn superoxide dismutase-like"/>
    <property type="match status" value="1"/>
</dbReference>
<evidence type="ECO:0000256" key="10">
    <source>
        <dbReference type="ARBA" id="ARBA00032899"/>
    </source>
</evidence>
<dbReference type="PANTHER" id="PTHR10003">
    <property type="entry name" value="SUPEROXIDE DISMUTASE CU-ZN -RELATED"/>
    <property type="match status" value="1"/>
</dbReference>
<dbReference type="Pfam" id="PF00080">
    <property type="entry name" value="Sod_Cu"/>
    <property type="match status" value="1"/>
</dbReference>
<dbReference type="FunCoup" id="A0A2N3NLQ0">
    <property type="interactions" value="259"/>
</dbReference>
<dbReference type="CDD" id="cd00371">
    <property type="entry name" value="HMA"/>
    <property type="match status" value="1"/>
</dbReference>
<dbReference type="InterPro" id="IPR024134">
    <property type="entry name" value="SOD_Cu/Zn_/chaperone"/>
</dbReference>
<evidence type="ECO:0000256" key="8">
    <source>
        <dbReference type="ARBA" id="ARBA00023157"/>
    </source>
</evidence>
<gene>
    <name evidence="12" type="ORF">jhhlp_000073</name>
</gene>
<evidence type="ECO:0000256" key="5">
    <source>
        <dbReference type="ARBA" id="ARBA00016103"/>
    </source>
</evidence>
<keyword evidence="6" id="KW-0963">Cytoplasm</keyword>
<comment type="cofactor">
    <cofactor evidence="1">
        <name>Cu(2+)</name>
        <dbReference type="ChEBI" id="CHEBI:29036"/>
    </cofactor>
</comment>
<evidence type="ECO:0000256" key="3">
    <source>
        <dbReference type="ARBA" id="ARBA00004496"/>
    </source>
</evidence>
<evidence type="ECO:0000256" key="6">
    <source>
        <dbReference type="ARBA" id="ARBA00022490"/>
    </source>
</evidence>
<comment type="similarity">
    <text evidence="4">Belongs to the CCS1 family.</text>
</comment>
<dbReference type="GO" id="GO:0005507">
    <property type="term" value="F:copper ion binding"/>
    <property type="evidence" value="ECO:0007669"/>
    <property type="project" value="InterPro"/>
</dbReference>
<dbReference type="VEuPathDB" id="FungiDB:jhhlp_000073"/>
<dbReference type="Gene3D" id="2.60.40.200">
    <property type="entry name" value="Superoxide dismutase, copper/zinc binding domain"/>
    <property type="match status" value="1"/>
</dbReference>
<evidence type="ECO:0000256" key="7">
    <source>
        <dbReference type="ARBA" id="ARBA00022723"/>
    </source>
</evidence>
<sequence length="319" mass="34072">MSWISRLFRETTTRCSTFSAQSLCNRRILCATTVGFLPIAFLAHSYHTSGVDPTATARRIKPTDIMSITEPFQTLFAVPLRCEACVKDVSDTLHKLQGISKVEANLKDQLVLVEGTAAPSAIVKAIQSTGKDAILRGSGASNSAAVSILESFHEASREPPTAKRNVRGLARMVQLSPTHTLVDLAVSGVSAGSYRATIREYGDLKDGATSTGPVWGSASNVNGASGDMARGLLGTIEVDSDGQGSGFLTHPFQVWEVIGHAMVLTQQDDAAGPLKNDENTLTGIVARSAGIWENDKTVCSCSGKTLWEEREDEVKKGMM</sequence>
<proteinExistence type="inferred from homology"/>
<dbReference type="GO" id="GO:0006801">
    <property type="term" value="P:superoxide metabolic process"/>
    <property type="evidence" value="ECO:0007669"/>
    <property type="project" value="InterPro"/>
</dbReference>
<reference evidence="12 13" key="1">
    <citation type="journal article" date="2017" name="G3 (Bethesda)">
        <title>First Draft Genome Sequence of the Pathogenic Fungus Lomentospora prolificans (Formerly Scedosporium prolificans).</title>
        <authorList>
            <person name="Luo R."/>
            <person name="Zimin A."/>
            <person name="Workman R."/>
            <person name="Fan Y."/>
            <person name="Pertea G."/>
            <person name="Grossman N."/>
            <person name="Wear M.P."/>
            <person name="Jia B."/>
            <person name="Miller H."/>
            <person name="Casadevall A."/>
            <person name="Timp W."/>
            <person name="Zhang S.X."/>
            <person name="Salzberg S.L."/>
        </authorList>
    </citation>
    <scope>NUCLEOTIDE SEQUENCE [LARGE SCALE GENOMIC DNA]</scope>
    <source>
        <strain evidence="12 13">JHH-5317</strain>
    </source>
</reference>
<comment type="similarity">
    <text evidence="9">In the C-terminal section; belongs to the Cu-Zn superoxide dismutase family.</text>
</comment>
<name>A0A2N3NLQ0_9PEZI</name>
<dbReference type="InterPro" id="IPR001424">
    <property type="entry name" value="SOD_Cu_Zn_dom"/>
</dbReference>
<keyword evidence="8" id="KW-1015">Disulfide bond</keyword>
<evidence type="ECO:0000256" key="1">
    <source>
        <dbReference type="ARBA" id="ARBA00001973"/>
    </source>
</evidence>
<dbReference type="GO" id="GO:0005737">
    <property type="term" value="C:cytoplasm"/>
    <property type="evidence" value="ECO:0007669"/>
    <property type="project" value="UniProtKB-SubCell"/>
</dbReference>
<dbReference type="STRING" id="41688.A0A2N3NLQ0"/>
<organism evidence="12 13">
    <name type="scientific">Lomentospora prolificans</name>
    <dbReference type="NCBI Taxonomy" id="41688"/>
    <lineage>
        <taxon>Eukaryota</taxon>
        <taxon>Fungi</taxon>
        <taxon>Dikarya</taxon>
        <taxon>Ascomycota</taxon>
        <taxon>Pezizomycotina</taxon>
        <taxon>Sordariomycetes</taxon>
        <taxon>Hypocreomycetidae</taxon>
        <taxon>Microascales</taxon>
        <taxon>Microascaceae</taxon>
        <taxon>Lomentospora</taxon>
    </lineage>
</organism>
<dbReference type="InParanoid" id="A0A2N3NLQ0"/>
<evidence type="ECO:0000313" key="13">
    <source>
        <dbReference type="Proteomes" id="UP000233524"/>
    </source>
</evidence>
<dbReference type="OrthoDB" id="666972at2759"/>
<dbReference type="InterPro" id="IPR006121">
    <property type="entry name" value="HMA_dom"/>
</dbReference>
<accession>A0A2N3NLQ0</accession>
<evidence type="ECO:0000313" key="12">
    <source>
        <dbReference type="EMBL" id="PKS13302.1"/>
    </source>
</evidence>
<dbReference type="EMBL" id="NLAX01000001">
    <property type="protein sequence ID" value="PKS13302.1"/>
    <property type="molecule type" value="Genomic_DNA"/>
</dbReference>
<protein>
    <recommendedName>
        <fullName evidence="5">Superoxide dismutase 1 copper chaperone</fullName>
    </recommendedName>
    <alternativeName>
        <fullName evidence="10">Superoxide dismutase copper chaperone</fullName>
    </alternativeName>
</protein>
<dbReference type="Proteomes" id="UP000233524">
    <property type="component" value="Unassembled WGS sequence"/>
</dbReference>
<comment type="subcellular location">
    <subcellularLocation>
        <location evidence="3">Cytoplasm</location>
    </subcellularLocation>
</comment>
<feature type="domain" description="HMA" evidence="11">
    <location>
        <begin position="71"/>
        <end position="134"/>
    </location>
</feature>
<dbReference type="PROSITE" id="PS50846">
    <property type="entry name" value="HMA_2"/>
    <property type="match status" value="1"/>
</dbReference>
<dbReference type="Gene3D" id="3.30.70.100">
    <property type="match status" value="1"/>
</dbReference>
<evidence type="ECO:0000256" key="4">
    <source>
        <dbReference type="ARBA" id="ARBA00010636"/>
    </source>
</evidence>
<dbReference type="InterPro" id="IPR036163">
    <property type="entry name" value="HMA_dom_sf"/>
</dbReference>
<dbReference type="Pfam" id="PF00403">
    <property type="entry name" value="HMA"/>
    <property type="match status" value="1"/>
</dbReference>
<evidence type="ECO:0000259" key="11">
    <source>
        <dbReference type="PROSITE" id="PS50846"/>
    </source>
</evidence>
<dbReference type="FunFam" id="3.30.70.100:FF:000038">
    <property type="entry name" value="Superoxide dismutase 1 copper chaperone"/>
    <property type="match status" value="1"/>
</dbReference>
<dbReference type="SUPFAM" id="SSF55008">
    <property type="entry name" value="HMA, heavy metal-associated domain"/>
    <property type="match status" value="1"/>
</dbReference>
<dbReference type="AlphaFoldDB" id="A0A2N3NLQ0"/>
<comment type="caution">
    <text evidence="12">The sequence shown here is derived from an EMBL/GenBank/DDBJ whole genome shotgun (WGS) entry which is preliminary data.</text>
</comment>
<dbReference type="InterPro" id="IPR036423">
    <property type="entry name" value="SOD-like_Cu/Zn_dom_sf"/>
</dbReference>
<keyword evidence="13" id="KW-1185">Reference proteome</keyword>
<evidence type="ECO:0000256" key="9">
    <source>
        <dbReference type="ARBA" id="ARBA00025798"/>
    </source>
</evidence>
<keyword evidence="7" id="KW-0479">Metal-binding</keyword>
<evidence type="ECO:0000256" key="2">
    <source>
        <dbReference type="ARBA" id="ARBA00003917"/>
    </source>
</evidence>
<comment type="function">
    <text evidence="2">Destroys radicals which are normally produced within the cells and which are toxic to biological systems.</text>
</comment>